<organism evidence="3 4">
    <name type="scientific">Prorocentrum cordatum</name>
    <dbReference type="NCBI Taxonomy" id="2364126"/>
    <lineage>
        <taxon>Eukaryota</taxon>
        <taxon>Sar</taxon>
        <taxon>Alveolata</taxon>
        <taxon>Dinophyceae</taxon>
        <taxon>Prorocentrales</taxon>
        <taxon>Prorocentraceae</taxon>
        <taxon>Prorocentrum</taxon>
    </lineage>
</organism>
<dbReference type="EMBL" id="CAUYUJ010019938">
    <property type="protein sequence ID" value="CAK0894713.1"/>
    <property type="molecule type" value="Genomic_DNA"/>
</dbReference>
<feature type="compositionally biased region" description="Acidic residues" evidence="1">
    <location>
        <begin position="16"/>
        <end position="30"/>
    </location>
</feature>
<evidence type="ECO:0000259" key="2">
    <source>
        <dbReference type="Pfam" id="PF10354"/>
    </source>
</evidence>
<comment type="caution">
    <text evidence="3">The sequence shown here is derived from an EMBL/GenBank/DDBJ whole genome shotgun (WGS) entry which is preliminary data.</text>
</comment>
<evidence type="ECO:0000313" key="4">
    <source>
        <dbReference type="Proteomes" id="UP001189429"/>
    </source>
</evidence>
<protein>
    <recommendedName>
        <fullName evidence="2">25S rRNA (uridine-N(3))-methyltransferase BMT5-like domain-containing protein</fullName>
    </recommendedName>
</protein>
<proteinExistence type="predicted"/>
<dbReference type="Pfam" id="PF10354">
    <property type="entry name" value="BMT5-like"/>
    <property type="match status" value="1"/>
</dbReference>
<keyword evidence="4" id="KW-1185">Reference proteome</keyword>
<reference evidence="3" key="1">
    <citation type="submission" date="2023-10" db="EMBL/GenBank/DDBJ databases">
        <authorList>
            <person name="Chen Y."/>
            <person name="Shah S."/>
            <person name="Dougan E. K."/>
            <person name="Thang M."/>
            <person name="Chan C."/>
        </authorList>
    </citation>
    <scope>NUCLEOTIDE SEQUENCE [LARGE SCALE GENOMIC DNA]</scope>
</reference>
<dbReference type="InterPro" id="IPR019446">
    <property type="entry name" value="BMT5-like"/>
</dbReference>
<name>A0ABN9X7D0_9DINO</name>
<feature type="region of interest" description="Disordered" evidence="1">
    <location>
        <begin position="16"/>
        <end position="38"/>
    </location>
</feature>
<dbReference type="Proteomes" id="UP001189429">
    <property type="component" value="Unassembled WGS sequence"/>
</dbReference>
<evidence type="ECO:0000256" key="1">
    <source>
        <dbReference type="SAM" id="MobiDB-lite"/>
    </source>
</evidence>
<gene>
    <name evidence="3" type="ORF">PCOR1329_LOCUS73680</name>
</gene>
<accession>A0ABN9X7D0</accession>
<feature type="domain" description="25S rRNA (uridine-N(3))-methyltransferase BMT5-like" evidence="2">
    <location>
        <begin position="244"/>
        <end position="410"/>
    </location>
</feature>
<evidence type="ECO:0000313" key="3">
    <source>
        <dbReference type="EMBL" id="CAK0894713.1"/>
    </source>
</evidence>
<sequence length="505" mass="57455">MAGIEEQPVDVLEEAAEEGEAAVDEDDEDDAFKGVDVDESLKDNVEGSLRLKRLLSRDSDVGTPRKKRKGNDTGEECDTAEFKNTVTALLSRWQLQHDAVCAHVLGALSLAELTEMKNSNYQPDKFNQWKSPSELLAKYTNEMRERKMISGSPVDLIMAFKFRWKLPLDVEKQVRNLNHKCLRYVLSNYDGTKTMEEVIKEAEEQDPEEAITQNTLLEHPGKQTMERFHRLELIDPLADCAVFGDANLTFALRLAKHRKALGHVGRVIATTFEEHETLQERYKEIDESIKILEDHFCEVYHGVDCTRIALDPRFKDLEGALGAAYYNFPHSGAIQGFFDGHPCVNWRHENLMRLFFRALRAYIRPGGIVKVASNMSAVGVRYSYIVGGALENEFIHTETVPFLEWHLHRYGRSYGDKRDVYKRPDAQNNQSYNAQRAEADMVYCFEYRPSGKPIGRQEIRLPPTLKTLMECDDGSLKGLQGPARANLANALHKRFVMEVSGTHVG</sequence>